<dbReference type="AlphaFoldDB" id="A0A8J5M1U2"/>
<evidence type="ECO:0000313" key="1">
    <source>
        <dbReference type="EMBL" id="KAG6959074.1"/>
    </source>
</evidence>
<organism evidence="1 2">
    <name type="scientific">Phytophthora aleatoria</name>
    <dbReference type="NCBI Taxonomy" id="2496075"/>
    <lineage>
        <taxon>Eukaryota</taxon>
        <taxon>Sar</taxon>
        <taxon>Stramenopiles</taxon>
        <taxon>Oomycota</taxon>
        <taxon>Peronosporomycetes</taxon>
        <taxon>Peronosporales</taxon>
        <taxon>Peronosporaceae</taxon>
        <taxon>Phytophthora</taxon>
    </lineage>
</organism>
<name>A0A8J5M1U2_9STRA</name>
<keyword evidence="2" id="KW-1185">Reference proteome</keyword>
<protein>
    <submittedName>
        <fullName evidence="1">Uncharacterized protein</fullName>
    </submittedName>
</protein>
<dbReference type="Proteomes" id="UP000709295">
    <property type="component" value="Unassembled WGS sequence"/>
</dbReference>
<evidence type="ECO:0000313" key="2">
    <source>
        <dbReference type="Proteomes" id="UP000709295"/>
    </source>
</evidence>
<dbReference type="EMBL" id="JAENGY010000634">
    <property type="protein sequence ID" value="KAG6959074.1"/>
    <property type="molecule type" value="Genomic_DNA"/>
</dbReference>
<proteinExistence type="predicted"/>
<accession>A0A8J5M1U2</accession>
<comment type="caution">
    <text evidence="1">The sequence shown here is derived from an EMBL/GenBank/DDBJ whole genome shotgun (WGS) entry which is preliminary data.</text>
</comment>
<reference evidence="1" key="1">
    <citation type="submission" date="2021-01" db="EMBL/GenBank/DDBJ databases">
        <title>Phytophthora aleatoria, a newly-described species from Pinus radiata is distinct from Phytophthora cactorum isolates based on comparative genomics.</title>
        <authorList>
            <person name="Mcdougal R."/>
            <person name="Panda P."/>
            <person name="Williams N."/>
            <person name="Studholme D.J."/>
        </authorList>
    </citation>
    <scope>NUCLEOTIDE SEQUENCE</scope>
    <source>
        <strain evidence="1">NZFS 4037</strain>
    </source>
</reference>
<sequence>MKPPPPKFLRNIRQGQLRRIQCSRATGERSVALVKASPTEIFDGNGCTRPNDLQEASDSDCSSVSDSLSGRWWFERSITECVYLIFGLAV</sequence>
<gene>
    <name evidence="1" type="ORF">JG688_00010245</name>
</gene>